<name>H1W1X6_COLHI</name>
<evidence type="ECO:0000256" key="1">
    <source>
        <dbReference type="SAM" id="MobiDB-lite"/>
    </source>
</evidence>
<feature type="non-terminal residue" evidence="2">
    <location>
        <position position="1"/>
    </location>
</feature>
<dbReference type="Proteomes" id="UP000007174">
    <property type="component" value="Unassembled WGS sequence"/>
</dbReference>
<feature type="compositionally biased region" description="Basic and acidic residues" evidence="1">
    <location>
        <begin position="1"/>
        <end position="21"/>
    </location>
</feature>
<dbReference type="EMBL" id="CACQ02008744">
    <property type="protein sequence ID" value="CCF46489.1"/>
    <property type="molecule type" value="Genomic_DNA"/>
</dbReference>
<accession>H1W1X6</accession>
<reference evidence="3" key="1">
    <citation type="journal article" date="2012" name="Nat. Genet.">
        <title>Lifestyle transitions in plant pathogenic Colletotrichum fungi deciphered by genome and transcriptome analyses.</title>
        <authorList>
            <person name="O'Connell R.J."/>
            <person name="Thon M.R."/>
            <person name="Hacquard S."/>
            <person name="Amyotte S.G."/>
            <person name="Kleemann J."/>
            <person name="Torres M.F."/>
            <person name="Damm U."/>
            <person name="Buiate E.A."/>
            <person name="Epstein L."/>
            <person name="Alkan N."/>
            <person name="Altmueller J."/>
            <person name="Alvarado-Balderrama L."/>
            <person name="Bauser C.A."/>
            <person name="Becker C."/>
            <person name="Birren B.W."/>
            <person name="Chen Z."/>
            <person name="Choi J."/>
            <person name="Crouch J.A."/>
            <person name="Duvick J.P."/>
            <person name="Farman M.A."/>
            <person name="Gan P."/>
            <person name="Heiman D."/>
            <person name="Henrissat B."/>
            <person name="Howard R.J."/>
            <person name="Kabbage M."/>
            <person name="Koch C."/>
            <person name="Kracher B."/>
            <person name="Kubo Y."/>
            <person name="Law A.D."/>
            <person name="Lebrun M.-H."/>
            <person name="Lee Y.-H."/>
            <person name="Miyara I."/>
            <person name="Moore N."/>
            <person name="Neumann U."/>
            <person name="Nordstroem K."/>
            <person name="Panaccione D.G."/>
            <person name="Panstruga R."/>
            <person name="Place M."/>
            <person name="Proctor R.H."/>
            <person name="Prusky D."/>
            <person name="Rech G."/>
            <person name="Reinhardt R."/>
            <person name="Rollins J.A."/>
            <person name="Rounsley S."/>
            <person name="Schardl C.L."/>
            <person name="Schwartz D.C."/>
            <person name="Shenoy N."/>
            <person name="Shirasu K."/>
            <person name="Sikhakolli U.R."/>
            <person name="Stueber K."/>
            <person name="Sukno S.A."/>
            <person name="Sweigard J.A."/>
            <person name="Takano Y."/>
            <person name="Takahara H."/>
            <person name="Trail F."/>
            <person name="van der Does H.C."/>
            <person name="Voll L.M."/>
            <person name="Will I."/>
            <person name="Young S."/>
            <person name="Zeng Q."/>
            <person name="Zhang J."/>
            <person name="Zhou S."/>
            <person name="Dickman M.B."/>
            <person name="Schulze-Lefert P."/>
            <person name="Ver Loren van Themaat E."/>
            <person name="Ma L.-J."/>
            <person name="Vaillancourt L.J."/>
        </authorList>
    </citation>
    <scope>NUCLEOTIDE SEQUENCE [LARGE SCALE GENOMIC DNA]</scope>
    <source>
        <strain evidence="3">IMI 349063</strain>
    </source>
</reference>
<dbReference type="HOGENOM" id="CLU_2533571_0_0_1"/>
<dbReference type="AlphaFoldDB" id="H1W1X6"/>
<proteinExistence type="predicted"/>
<evidence type="ECO:0000313" key="2">
    <source>
        <dbReference type="EMBL" id="CCF46489.1"/>
    </source>
</evidence>
<protein>
    <submittedName>
        <fullName evidence="2">Uncharacterized protein</fullName>
    </submittedName>
</protein>
<organism evidence="2 3">
    <name type="scientific">Colletotrichum higginsianum (strain IMI 349063)</name>
    <name type="common">Crucifer anthracnose fungus</name>
    <dbReference type="NCBI Taxonomy" id="759273"/>
    <lineage>
        <taxon>Eukaryota</taxon>
        <taxon>Fungi</taxon>
        <taxon>Dikarya</taxon>
        <taxon>Ascomycota</taxon>
        <taxon>Pezizomycotina</taxon>
        <taxon>Sordariomycetes</taxon>
        <taxon>Hypocreomycetidae</taxon>
        <taxon>Glomerellales</taxon>
        <taxon>Glomerellaceae</taxon>
        <taxon>Colletotrichum</taxon>
        <taxon>Colletotrichum destructivum species complex</taxon>
    </lineage>
</organism>
<evidence type="ECO:0000313" key="3">
    <source>
        <dbReference type="Proteomes" id="UP000007174"/>
    </source>
</evidence>
<sequence>AEEEGPRIRLLAEREAGEGERVSYPGGEPEQGESLARHGMALAWHGILTHSVAVRLPHTPHFDSSFFHVLIAVLQRETLSIIHT</sequence>
<feature type="region of interest" description="Disordered" evidence="1">
    <location>
        <begin position="1"/>
        <end position="33"/>
    </location>
</feature>
<gene>
    <name evidence="2" type="ORF">CH063_15222</name>
</gene>